<name>A0A1A7RGC0_9GAMM</name>
<accession>A0A1A7RGC0</accession>
<protein>
    <submittedName>
        <fullName evidence="1">Uncharacterized protein</fullName>
    </submittedName>
</protein>
<dbReference type="Proteomes" id="UP000185753">
    <property type="component" value="Unassembled WGS sequence"/>
</dbReference>
<dbReference type="EMBL" id="LZDS01000004">
    <property type="protein sequence ID" value="OBX29702.1"/>
    <property type="molecule type" value="Genomic_DNA"/>
</dbReference>
<dbReference type="Pfam" id="PF22491">
    <property type="entry name" value="DUF6988"/>
    <property type="match status" value="1"/>
</dbReference>
<sequence>MQLERAFQESYKEAEHLALRIIHTDLRSRVAATLFAIAQQHQYLIFLLLLNFPTLQASAFALLRPLCEAVIKGLWIKLVATKNQIDKYLNGKEIKNTKQMVELIAIQYASTNNQFNQKNWNALSSYVHSNHLQLQYWLNSETVEPPYSDEAIAELIKITRLFSSLAFQAIQTISSEHKP</sequence>
<gene>
    <name evidence="1" type="ORF">A9J31_12515</name>
</gene>
<dbReference type="OrthoDB" id="6058394at2"/>
<evidence type="ECO:0000313" key="2">
    <source>
        <dbReference type="Proteomes" id="UP000185753"/>
    </source>
</evidence>
<comment type="caution">
    <text evidence="1">The sequence shown here is derived from an EMBL/GenBank/DDBJ whole genome shotgun (WGS) entry which is preliminary data.</text>
</comment>
<dbReference type="RefSeq" id="WP_067762412.1">
    <property type="nucleotide sequence ID" value="NZ_LZDS01000004.1"/>
</dbReference>
<evidence type="ECO:0000313" key="1">
    <source>
        <dbReference type="EMBL" id="OBX29702.1"/>
    </source>
</evidence>
<keyword evidence="2" id="KW-1185">Reference proteome</keyword>
<dbReference type="InterPro" id="IPR054257">
    <property type="entry name" value="DUF6988"/>
</dbReference>
<proteinExistence type="predicted"/>
<organism evidence="1 2">
    <name type="scientific">Acinetobacter gandensis</name>
    <dbReference type="NCBI Taxonomy" id="1443941"/>
    <lineage>
        <taxon>Bacteria</taxon>
        <taxon>Pseudomonadati</taxon>
        <taxon>Pseudomonadota</taxon>
        <taxon>Gammaproteobacteria</taxon>
        <taxon>Moraxellales</taxon>
        <taxon>Moraxellaceae</taxon>
        <taxon>Acinetobacter</taxon>
    </lineage>
</organism>
<reference evidence="2" key="1">
    <citation type="submission" date="2016-06" db="EMBL/GenBank/DDBJ databases">
        <authorList>
            <person name="Radolfova-Krizova L."/>
            <person name="Nemec A."/>
        </authorList>
    </citation>
    <scope>NUCLEOTIDE SEQUENCE [LARGE SCALE GENOMIC DNA]</scope>
    <source>
        <strain evidence="2">ANC 4275</strain>
    </source>
</reference>
<dbReference type="AlphaFoldDB" id="A0A1A7RGC0"/>